<dbReference type="SUPFAM" id="SSF53756">
    <property type="entry name" value="UDP-Glycosyltransferase/glycogen phosphorylase"/>
    <property type="match status" value="1"/>
</dbReference>
<gene>
    <name evidence="3" type="primary">waaC</name>
    <name evidence="3" type="ORF">GCM10007852_00270</name>
</gene>
<reference evidence="3" key="2">
    <citation type="submission" date="2023-01" db="EMBL/GenBank/DDBJ databases">
        <title>Draft genome sequence of Agaribacter marinus strain NBRC 110023.</title>
        <authorList>
            <person name="Sun Q."/>
            <person name="Mori K."/>
        </authorList>
    </citation>
    <scope>NUCLEOTIDE SEQUENCE</scope>
    <source>
        <strain evidence="3">NBRC 110023</strain>
    </source>
</reference>
<evidence type="ECO:0000313" key="3">
    <source>
        <dbReference type="EMBL" id="GLR69119.1"/>
    </source>
</evidence>
<dbReference type="PANTHER" id="PTHR30160:SF21">
    <property type="entry name" value="LIPOPOLYSACCHARIDE CORE HEPTOSYLTRANSFERASE OPSX"/>
    <property type="match status" value="1"/>
</dbReference>
<protein>
    <submittedName>
        <fullName evidence="3">Glycosyl transferase</fullName>
    </submittedName>
</protein>
<dbReference type="PANTHER" id="PTHR30160">
    <property type="entry name" value="TETRAACYLDISACCHARIDE 4'-KINASE-RELATED"/>
    <property type="match status" value="1"/>
</dbReference>
<dbReference type="GO" id="GO:0008713">
    <property type="term" value="F:ADP-heptose-lipopolysaccharide heptosyltransferase activity"/>
    <property type="evidence" value="ECO:0007669"/>
    <property type="project" value="TreeGrafter"/>
</dbReference>
<dbReference type="RefSeq" id="WP_284215446.1">
    <property type="nucleotide sequence ID" value="NZ_BSOT01000001.1"/>
</dbReference>
<evidence type="ECO:0000313" key="4">
    <source>
        <dbReference type="Proteomes" id="UP001156601"/>
    </source>
</evidence>
<keyword evidence="4" id="KW-1185">Reference proteome</keyword>
<dbReference type="Proteomes" id="UP001156601">
    <property type="component" value="Unassembled WGS sequence"/>
</dbReference>
<evidence type="ECO:0000256" key="2">
    <source>
        <dbReference type="ARBA" id="ARBA00022679"/>
    </source>
</evidence>
<dbReference type="EMBL" id="BSOT01000001">
    <property type="protein sequence ID" value="GLR69119.1"/>
    <property type="molecule type" value="Genomic_DNA"/>
</dbReference>
<comment type="caution">
    <text evidence="3">The sequence shown here is derived from an EMBL/GenBank/DDBJ whole genome shotgun (WGS) entry which is preliminary data.</text>
</comment>
<dbReference type="InterPro" id="IPR051199">
    <property type="entry name" value="LPS_LOS_Heptosyltrfase"/>
</dbReference>
<dbReference type="GO" id="GO:0009244">
    <property type="term" value="P:lipopolysaccharide core region biosynthetic process"/>
    <property type="evidence" value="ECO:0007669"/>
    <property type="project" value="TreeGrafter"/>
</dbReference>
<dbReference type="AlphaFoldDB" id="A0AA37SUW8"/>
<evidence type="ECO:0000256" key="1">
    <source>
        <dbReference type="ARBA" id="ARBA00022676"/>
    </source>
</evidence>
<dbReference type="InterPro" id="IPR002201">
    <property type="entry name" value="Glyco_trans_9"/>
</dbReference>
<keyword evidence="1" id="KW-0328">Glycosyltransferase</keyword>
<dbReference type="Pfam" id="PF01075">
    <property type="entry name" value="Glyco_transf_9"/>
    <property type="match status" value="1"/>
</dbReference>
<accession>A0AA37SUW8</accession>
<sequence length="345" mass="38460">MSSPFKLCILRLSAIGDVCHAAAMVNAIQRHRPDIEITWIIGKIEYALLAGMPNVRFVIYDKKGGRASKDSLKQAIGDIEFDALFVMQVALRANVVSRMIRAKKRVGFDWHRSKEGHWLFTNTRIAPRKYAHVLEGFMGFAESLGVPPLEKPQWNIPIPDDDRLWVDEHLNGLDEYVVISPAASKAERNWLADRYAKIVDYIHREGLAVVICGGPGDLDQQITSDIMSHTSNVALNLVGETSLKQMLAVLSKARMVIAPDTGPAHMATTQGVPVIGLYAHSNPRRTGPYLSLHTTVSMYDDIIQTQKGKDWRKLPWGVRAKGGDLMSQVSVQSVKSQIQHILHNI</sequence>
<reference evidence="3" key="1">
    <citation type="journal article" date="2014" name="Int. J. Syst. Evol. Microbiol.">
        <title>Complete genome sequence of Corynebacterium casei LMG S-19264T (=DSM 44701T), isolated from a smear-ripened cheese.</title>
        <authorList>
            <consortium name="US DOE Joint Genome Institute (JGI-PGF)"/>
            <person name="Walter F."/>
            <person name="Albersmeier A."/>
            <person name="Kalinowski J."/>
            <person name="Ruckert C."/>
        </authorList>
    </citation>
    <scope>NUCLEOTIDE SEQUENCE</scope>
    <source>
        <strain evidence="3">NBRC 110023</strain>
    </source>
</reference>
<dbReference type="GO" id="GO:0005829">
    <property type="term" value="C:cytosol"/>
    <property type="evidence" value="ECO:0007669"/>
    <property type="project" value="TreeGrafter"/>
</dbReference>
<name>A0AA37SUW8_9ALTE</name>
<proteinExistence type="predicted"/>
<dbReference type="Gene3D" id="3.40.50.2000">
    <property type="entry name" value="Glycogen Phosphorylase B"/>
    <property type="match status" value="2"/>
</dbReference>
<organism evidence="3 4">
    <name type="scientific">Agaribacter marinus</name>
    <dbReference type="NCBI Taxonomy" id="1431249"/>
    <lineage>
        <taxon>Bacteria</taxon>
        <taxon>Pseudomonadati</taxon>
        <taxon>Pseudomonadota</taxon>
        <taxon>Gammaproteobacteria</taxon>
        <taxon>Alteromonadales</taxon>
        <taxon>Alteromonadaceae</taxon>
        <taxon>Agaribacter</taxon>
    </lineage>
</organism>
<keyword evidence="2 3" id="KW-0808">Transferase</keyword>
<dbReference type="CDD" id="cd03789">
    <property type="entry name" value="GT9_LPS_heptosyltransferase"/>
    <property type="match status" value="1"/>
</dbReference>